<feature type="transmembrane region" description="Helical" evidence="1">
    <location>
        <begin position="6"/>
        <end position="33"/>
    </location>
</feature>
<evidence type="ECO:0000256" key="1">
    <source>
        <dbReference type="SAM" id="Phobius"/>
    </source>
</evidence>
<gene>
    <name evidence="2" type="ORF">LCGC14_2324270</name>
</gene>
<accession>A0A0F9CHG6</accession>
<keyword evidence="1" id="KW-0812">Transmembrane</keyword>
<keyword evidence="1" id="KW-0472">Membrane</keyword>
<sequence length="72" mass="8536">MDILSGATMIMLMTILVVFTYSFLSDIFSFFIAPRINERLDNRISILHKMGLHESANVLKARWVYNWWDLIR</sequence>
<reference evidence="2" key="1">
    <citation type="journal article" date="2015" name="Nature">
        <title>Complex archaea that bridge the gap between prokaryotes and eukaryotes.</title>
        <authorList>
            <person name="Spang A."/>
            <person name="Saw J.H."/>
            <person name="Jorgensen S.L."/>
            <person name="Zaremba-Niedzwiedzka K."/>
            <person name="Martijn J."/>
            <person name="Lind A.E."/>
            <person name="van Eijk R."/>
            <person name="Schleper C."/>
            <person name="Guy L."/>
            <person name="Ettema T.J."/>
        </authorList>
    </citation>
    <scope>NUCLEOTIDE SEQUENCE</scope>
</reference>
<protein>
    <recommendedName>
        <fullName evidence="3">ABC transmembrane type-1 domain-containing protein</fullName>
    </recommendedName>
</protein>
<keyword evidence="1" id="KW-1133">Transmembrane helix</keyword>
<dbReference type="EMBL" id="LAZR01033275">
    <property type="protein sequence ID" value="KKL48564.1"/>
    <property type="molecule type" value="Genomic_DNA"/>
</dbReference>
<evidence type="ECO:0008006" key="3">
    <source>
        <dbReference type="Google" id="ProtNLM"/>
    </source>
</evidence>
<evidence type="ECO:0000313" key="2">
    <source>
        <dbReference type="EMBL" id="KKL48564.1"/>
    </source>
</evidence>
<dbReference type="AlphaFoldDB" id="A0A0F9CHG6"/>
<proteinExistence type="predicted"/>
<name>A0A0F9CHG6_9ZZZZ</name>
<organism evidence="2">
    <name type="scientific">marine sediment metagenome</name>
    <dbReference type="NCBI Taxonomy" id="412755"/>
    <lineage>
        <taxon>unclassified sequences</taxon>
        <taxon>metagenomes</taxon>
        <taxon>ecological metagenomes</taxon>
    </lineage>
</organism>
<comment type="caution">
    <text evidence="2">The sequence shown here is derived from an EMBL/GenBank/DDBJ whole genome shotgun (WGS) entry which is preliminary data.</text>
</comment>